<dbReference type="InterPro" id="IPR028096">
    <property type="entry name" value="EfeO_Cupredoxin"/>
</dbReference>
<comment type="caution">
    <text evidence="6">The sequence shown here is derived from an EMBL/GenBank/DDBJ whole genome shotgun (WGS) entry which is preliminary data.</text>
</comment>
<keyword evidence="2" id="KW-0479">Metal-binding</keyword>
<sequence>MEKRFAAFFLVLLVFFLGCTQPQQSNGGTPISNGAGPDGSLNGDDAVTPAGGETKEFDVRAFQWGFNPSKIEVSEGDTVVLRISSEDVDHGFNLPQFGVNKKIVPGETVTVEFVADKKGTYRFFCNVFCGEGHEQMEGQLIVN</sequence>
<organism evidence="6 8">
    <name type="scientific">Candidatus Iainarchaeum sp</name>
    <dbReference type="NCBI Taxonomy" id="3101447"/>
    <lineage>
        <taxon>Archaea</taxon>
        <taxon>Candidatus Iainarchaeota</taxon>
        <taxon>Candidatus Iainarchaeia</taxon>
        <taxon>Candidatus Iainarchaeales</taxon>
        <taxon>Candidatus Iainarchaeaceae</taxon>
        <taxon>Candidatus Iainarchaeum</taxon>
    </lineage>
</organism>
<name>A0A7J4IS32_9ARCH</name>
<dbReference type="Proteomes" id="UP000577419">
    <property type="component" value="Unassembled WGS sequence"/>
</dbReference>
<dbReference type="InterPro" id="IPR051403">
    <property type="entry name" value="NosZ/Cyto_c_oxidase_sub2"/>
</dbReference>
<dbReference type="PANTHER" id="PTHR42838:SF2">
    <property type="entry name" value="NITROUS-OXIDE REDUCTASE"/>
    <property type="match status" value="1"/>
</dbReference>
<gene>
    <name evidence="6" type="ORF">HA237_02730</name>
    <name evidence="7" type="ORF">J4224_03640</name>
</gene>
<dbReference type="PANTHER" id="PTHR42838">
    <property type="entry name" value="CYTOCHROME C OXIDASE SUBUNIT II"/>
    <property type="match status" value="1"/>
</dbReference>
<accession>A0A7J4IS32</accession>
<dbReference type="Gene3D" id="2.60.40.420">
    <property type="entry name" value="Cupredoxins - blue copper proteins"/>
    <property type="match status" value="1"/>
</dbReference>
<evidence type="ECO:0000256" key="4">
    <source>
        <dbReference type="SAM" id="MobiDB-lite"/>
    </source>
</evidence>
<dbReference type="PROSITE" id="PS51257">
    <property type="entry name" value="PROKAR_LIPOPROTEIN"/>
    <property type="match status" value="1"/>
</dbReference>
<evidence type="ECO:0000259" key="5">
    <source>
        <dbReference type="PROSITE" id="PS50857"/>
    </source>
</evidence>
<reference evidence="7" key="2">
    <citation type="submission" date="2021-03" db="EMBL/GenBank/DDBJ databases">
        <authorList>
            <person name="Jaffe A."/>
        </authorList>
    </citation>
    <scope>NUCLEOTIDE SEQUENCE</scope>
    <source>
        <strain evidence="7">RIFCSPHIGHO2_01_FULL_GW2011_AR10_43_9</strain>
    </source>
</reference>
<dbReference type="GO" id="GO:0016020">
    <property type="term" value="C:membrane"/>
    <property type="evidence" value="ECO:0007669"/>
    <property type="project" value="InterPro"/>
</dbReference>
<dbReference type="Proteomes" id="UP000683213">
    <property type="component" value="Unassembled WGS sequence"/>
</dbReference>
<proteinExistence type="predicted"/>
<reference evidence="7" key="3">
    <citation type="submission" date="2021-05" db="EMBL/GenBank/DDBJ databases">
        <title>Protein family content uncovers lineage relationships and bacterial pathway maintenance mechanisms in DPANN archaea.</title>
        <authorList>
            <person name="Castelle C.J."/>
            <person name="Meheust R."/>
            <person name="Jaffe A.L."/>
            <person name="Seitz K."/>
            <person name="Gong X."/>
            <person name="Baker B.J."/>
            <person name="Banfield J.F."/>
        </authorList>
    </citation>
    <scope>NUCLEOTIDE SEQUENCE</scope>
    <source>
        <strain evidence="7">RIFCSPHIGHO2_01_FULL_GW2011_AR10_43_9</strain>
    </source>
</reference>
<dbReference type="Pfam" id="PF13473">
    <property type="entry name" value="Cupredoxin_1"/>
    <property type="match status" value="1"/>
</dbReference>
<dbReference type="SUPFAM" id="SSF49503">
    <property type="entry name" value="Cupredoxins"/>
    <property type="match status" value="1"/>
</dbReference>
<reference evidence="6" key="1">
    <citation type="journal article" date="2020" name="bioRxiv">
        <title>A rank-normalized archaeal taxonomy based on genome phylogeny resolves widespread incomplete and uneven classifications.</title>
        <authorList>
            <person name="Rinke C."/>
            <person name="Chuvochina M."/>
            <person name="Mussig A.J."/>
            <person name="Chaumeil P.-A."/>
            <person name="Waite D.W."/>
            <person name="Whitman W.B."/>
            <person name="Parks D.H."/>
            <person name="Hugenholtz P."/>
        </authorList>
    </citation>
    <scope>NUCLEOTIDE SEQUENCE</scope>
    <source>
        <strain evidence="6">UBA10011</strain>
    </source>
</reference>
<dbReference type="PROSITE" id="PS50857">
    <property type="entry name" value="COX2_CUA"/>
    <property type="match status" value="1"/>
</dbReference>
<feature type="domain" description="Cytochrome oxidase subunit II copper A binding" evidence="5">
    <location>
        <begin position="52"/>
        <end position="143"/>
    </location>
</feature>
<dbReference type="AlphaFoldDB" id="A0A7J4IS32"/>
<dbReference type="InterPro" id="IPR008972">
    <property type="entry name" value="Cupredoxin"/>
</dbReference>
<evidence type="ECO:0000313" key="8">
    <source>
        <dbReference type="Proteomes" id="UP000577419"/>
    </source>
</evidence>
<evidence type="ECO:0000256" key="1">
    <source>
        <dbReference type="ARBA" id="ARBA00004196"/>
    </source>
</evidence>
<evidence type="ECO:0000256" key="3">
    <source>
        <dbReference type="ARBA" id="ARBA00023008"/>
    </source>
</evidence>
<evidence type="ECO:0000313" key="7">
    <source>
        <dbReference type="EMBL" id="MBS3059485.1"/>
    </source>
</evidence>
<dbReference type="PROSITE" id="PS00078">
    <property type="entry name" value="COX2"/>
    <property type="match status" value="1"/>
</dbReference>
<protein>
    <submittedName>
        <fullName evidence="7">Cupredoxin domain-containing protein</fullName>
    </submittedName>
</protein>
<dbReference type="EMBL" id="DUFG01000015">
    <property type="protein sequence ID" value="HIH08262.1"/>
    <property type="molecule type" value="Genomic_DNA"/>
</dbReference>
<evidence type="ECO:0000256" key="2">
    <source>
        <dbReference type="ARBA" id="ARBA00022723"/>
    </source>
</evidence>
<dbReference type="GO" id="GO:0005507">
    <property type="term" value="F:copper ion binding"/>
    <property type="evidence" value="ECO:0007669"/>
    <property type="project" value="InterPro"/>
</dbReference>
<dbReference type="InterPro" id="IPR001505">
    <property type="entry name" value="Copper_CuA"/>
</dbReference>
<feature type="region of interest" description="Disordered" evidence="4">
    <location>
        <begin position="27"/>
        <end position="49"/>
    </location>
</feature>
<comment type="subcellular location">
    <subcellularLocation>
        <location evidence="1">Cell envelope</location>
    </subcellularLocation>
</comment>
<dbReference type="EMBL" id="JAGVWF010000049">
    <property type="protein sequence ID" value="MBS3059485.1"/>
    <property type="molecule type" value="Genomic_DNA"/>
</dbReference>
<keyword evidence="3" id="KW-0186">Copper</keyword>
<dbReference type="InterPro" id="IPR002429">
    <property type="entry name" value="CcO_II-like_C"/>
</dbReference>
<evidence type="ECO:0000313" key="6">
    <source>
        <dbReference type="EMBL" id="HIH08262.1"/>
    </source>
</evidence>
<dbReference type="GO" id="GO:0004129">
    <property type="term" value="F:cytochrome-c oxidase activity"/>
    <property type="evidence" value="ECO:0007669"/>
    <property type="project" value="InterPro"/>
</dbReference>